<keyword evidence="2" id="KW-1185">Reference proteome</keyword>
<reference evidence="2" key="1">
    <citation type="submission" date="2019-07" db="EMBL/GenBank/DDBJ databases">
        <title>De Novo Assembly of kiwifruit Actinidia rufa.</title>
        <authorList>
            <person name="Sugita-Konishi S."/>
            <person name="Sato K."/>
            <person name="Mori E."/>
            <person name="Abe Y."/>
            <person name="Kisaki G."/>
            <person name="Hamano K."/>
            <person name="Suezawa K."/>
            <person name="Otani M."/>
            <person name="Fukuda T."/>
            <person name="Manabe T."/>
            <person name="Gomi K."/>
            <person name="Tabuchi M."/>
            <person name="Akimitsu K."/>
            <person name="Kataoka I."/>
        </authorList>
    </citation>
    <scope>NUCLEOTIDE SEQUENCE [LARGE SCALE GENOMIC DNA]</scope>
    <source>
        <strain evidence="2">cv. Fuchu</strain>
    </source>
</reference>
<name>A0A7J0DNK0_9ERIC</name>
<protein>
    <submittedName>
        <fullName evidence="1">Uncharacterized protein</fullName>
    </submittedName>
</protein>
<gene>
    <name evidence="1" type="ORF">Acr_00g0060270</name>
</gene>
<proteinExistence type="predicted"/>
<comment type="caution">
    <text evidence="1">The sequence shown here is derived from an EMBL/GenBank/DDBJ whole genome shotgun (WGS) entry which is preliminary data.</text>
</comment>
<accession>A0A7J0DNK0</accession>
<dbReference type="Proteomes" id="UP000585474">
    <property type="component" value="Unassembled WGS sequence"/>
</dbReference>
<dbReference type="AlphaFoldDB" id="A0A7J0DNK0"/>
<evidence type="ECO:0000313" key="2">
    <source>
        <dbReference type="Proteomes" id="UP000585474"/>
    </source>
</evidence>
<dbReference type="EMBL" id="BJWL01000319">
    <property type="protein sequence ID" value="GFS38928.1"/>
    <property type="molecule type" value="Genomic_DNA"/>
</dbReference>
<evidence type="ECO:0000313" key="1">
    <source>
        <dbReference type="EMBL" id="GFS38928.1"/>
    </source>
</evidence>
<organism evidence="1 2">
    <name type="scientific">Actinidia rufa</name>
    <dbReference type="NCBI Taxonomy" id="165716"/>
    <lineage>
        <taxon>Eukaryota</taxon>
        <taxon>Viridiplantae</taxon>
        <taxon>Streptophyta</taxon>
        <taxon>Embryophyta</taxon>
        <taxon>Tracheophyta</taxon>
        <taxon>Spermatophyta</taxon>
        <taxon>Magnoliopsida</taxon>
        <taxon>eudicotyledons</taxon>
        <taxon>Gunneridae</taxon>
        <taxon>Pentapetalae</taxon>
        <taxon>asterids</taxon>
        <taxon>Ericales</taxon>
        <taxon>Actinidiaceae</taxon>
        <taxon>Actinidia</taxon>
    </lineage>
</organism>
<sequence length="100" mass="11891">MDLVLKGMENVVRRVFALFSLRRVHGFLLKSFSGTMRKWEMEDWRRRCLVMKAGWRIRQYYDFQMEETVMRGFADNLERISMAIGRSFNDIALEDASAMA</sequence>